<feature type="non-terminal residue" evidence="4">
    <location>
        <position position="530"/>
    </location>
</feature>
<evidence type="ECO:0000259" key="3">
    <source>
        <dbReference type="PROSITE" id="PS50048"/>
    </source>
</evidence>
<gene>
    <name evidence="4" type="ORF">B7463_g5417</name>
</gene>
<dbReference type="CDD" id="cd00067">
    <property type="entry name" value="GAL4"/>
    <property type="match status" value="1"/>
</dbReference>
<protein>
    <recommendedName>
        <fullName evidence="3">Zn(2)-C6 fungal-type domain-containing protein</fullName>
    </recommendedName>
</protein>
<keyword evidence="2" id="KW-0539">Nucleus</keyword>
<dbReference type="InterPro" id="IPR021858">
    <property type="entry name" value="Fun_TF"/>
</dbReference>
<dbReference type="GO" id="GO:0005634">
    <property type="term" value="C:nucleus"/>
    <property type="evidence" value="ECO:0007669"/>
    <property type="project" value="UniProtKB-SubCell"/>
</dbReference>
<organism evidence="4 5">
    <name type="scientific">Scytalidium lignicola</name>
    <name type="common">Hyphomycete</name>
    <dbReference type="NCBI Taxonomy" id="5539"/>
    <lineage>
        <taxon>Eukaryota</taxon>
        <taxon>Fungi</taxon>
        <taxon>Dikarya</taxon>
        <taxon>Ascomycota</taxon>
        <taxon>Pezizomycotina</taxon>
        <taxon>Leotiomycetes</taxon>
        <taxon>Leotiomycetes incertae sedis</taxon>
        <taxon>Scytalidium</taxon>
    </lineage>
</organism>
<dbReference type="PROSITE" id="PS00463">
    <property type="entry name" value="ZN2_CY6_FUNGAL_1"/>
    <property type="match status" value="1"/>
</dbReference>
<keyword evidence="5" id="KW-1185">Reference proteome</keyword>
<accession>A0A3E2HC06</accession>
<reference evidence="4 5" key="1">
    <citation type="submission" date="2018-05" db="EMBL/GenBank/DDBJ databases">
        <title>Draft genome sequence of Scytalidium lignicola DSM 105466, a ubiquitous saprotrophic fungus.</title>
        <authorList>
            <person name="Buettner E."/>
            <person name="Gebauer A.M."/>
            <person name="Hofrichter M."/>
            <person name="Liers C."/>
            <person name="Kellner H."/>
        </authorList>
    </citation>
    <scope>NUCLEOTIDE SEQUENCE [LARGE SCALE GENOMIC DNA]</scope>
    <source>
        <strain evidence="4 5">DSM 105466</strain>
    </source>
</reference>
<dbReference type="Proteomes" id="UP000258309">
    <property type="component" value="Unassembled WGS sequence"/>
</dbReference>
<dbReference type="SUPFAM" id="SSF57701">
    <property type="entry name" value="Zn2/Cys6 DNA-binding domain"/>
    <property type="match status" value="1"/>
</dbReference>
<dbReference type="Gene3D" id="4.10.240.10">
    <property type="entry name" value="Zn(2)-C6 fungal-type DNA-binding domain"/>
    <property type="match status" value="1"/>
</dbReference>
<dbReference type="SMART" id="SM00066">
    <property type="entry name" value="GAL4"/>
    <property type="match status" value="1"/>
</dbReference>
<feature type="non-terminal residue" evidence="4">
    <location>
        <position position="1"/>
    </location>
</feature>
<evidence type="ECO:0000256" key="1">
    <source>
        <dbReference type="ARBA" id="ARBA00004123"/>
    </source>
</evidence>
<dbReference type="Pfam" id="PF11951">
    <property type="entry name" value="Fungal_trans_2"/>
    <property type="match status" value="1"/>
</dbReference>
<evidence type="ECO:0000313" key="5">
    <source>
        <dbReference type="Proteomes" id="UP000258309"/>
    </source>
</evidence>
<dbReference type="InterPro" id="IPR036864">
    <property type="entry name" value="Zn2-C6_fun-type_DNA-bd_sf"/>
</dbReference>
<proteinExistence type="predicted"/>
<dbReference type="EMBL" id="NCSJ02000088">
    <property type="protein sequence ID" value="RFU30910.1"/>
    <property type="molecule type" value="Genomic_DNA"/>
</dbReference>
<dbReference type="PROSITE" id="PS50048">
    <property type="entry name" value="ZN2_CY6_FUNGAL_2"/>
    <property type="match status" value="1"/>
</dbReference>
<evidence type="ECO:0000256" key="2">
    <source>
        <dbReference type="ARBA" id="ARBA00023242"/>
    </source>
</evidence>
<dbReference type="OMA" id="MERCWEL"/>
<dbReference type="GO" id="GO:0008270">
    <property type="term" value="F:zinc ion binding"/>
    <property type="evidence" value="ECO:0007669"/>
    <property type="project" value="InterPro"/>
</dbReference>
<dbReference type="GO" id="GO:0045944">
    <property type="term" value="P:positive regulation of transcription by RNA polymerase II"/>
    <property type="evidence" value="ECO:0007669"/>
    <property type="project" value="TreeGrafter"/>
</dbReference>
<comment type="caution">
    <text evidence="4">The sequence shown here is derived from an EMBL/GenBank/DDBJ whole genome shotgun (WGS) entry which is preliminary data.</text>
</comment>
<feature type="domain" description="Zn(2)-C6 fungal-type" evidence="3">
    <location>
        <begin position="6"/>
        <end position="34"/>
    </location>
</feature>
<name>A0A3E2HC06_SCYLI</name>
<dbReference type="GO" id="GO:0000981">
    <property type="term" value="F:DNA-binding transcription factor activity, RNA polymerase II-specific"/>
    <property type="evidence" value="ECO:0007669"/>
    <property type="project" value="InterPro"/>
</dbReference>
<dbReference type="Pfam" id="PF00172">
    <property type="entry name" value="Zn_clus"/>
    <property type="match status" value="1"/>
</dbReference>
<dbReference type="PANTHER" id="PTHR37534">
    <property type="entry name" value="TRANSCRIPTIONAL ACTIVATOR PROTEIN UGA3"/>
    <property type="match status" value="1"/>
</dbReference>
<dbReference type="GO" id="GO:0000976">
    <property type="term" value="F:transcription cis-regulatory region binding"/>
    <property type="evidence" value="ECO:0007669"/>
    <property type="project" value="TreeGrafter"/>
</dbReference>
<dbReference type="AlphaFoldDB" id="A0A3E2HC06"/>
<dbReference type="STRING" id="5539.A0A3E2HC06"/>
<dbReference type="OrthoDB" id="5213892at2759"/>
<comment type="subcellular location">
    <subcellularLocation>
        <location evidence="1">Nucleus</location>
    </subcellularLocation>
</comment>
<dbReference type="InterPro" id="IPR001138">
    <property type="entry name" value="Zn2Cys6_DnaBD"/>
</dbReference>
<dbReference type="PANTHER" id="PTHR37534:SF26">
    <property type="entry name" value="TRANSCRIPTION FACTOR, PUTATIVE-RELATED"/>
    <property type="match status" value="1"/>
</dbReference>
<sequence length="530" mass="60232">MRSPTGCWTCKLRKKKCDETKPTCSVCTSLGIDCGGYGTRPDWMDGGIKEKIMANKVREAVKETTSHKKRFAMQKRQLRLKSLEENRPNDPLPIVAGSRLIHYPNTLTLLNSTNKQHLPSLIDGPPQNLSPEQSSAYLKQNESTLLMHYLDSVFPLQFSFYNTSLEEQGRGWLLYLLLQTKPLYHAACSLAAYHRQTMYCLRYGAMKACFTIEALNLQYDIAMAEMRSIALFVSIEACISSTEMWRVHLDAAIALFPDIHKQLNDRTSNEILLPSFQAALSFFTSVISWYDIVSYTTTSGLRKSFNFDDQETEKNRSVHFDKVMGCENWVIFLIKDIAELDHWKNTSKSTEPLSMKYLVNRGNDIEARLRRGLGKVDATLVNHVSATSRSRTGNISVAKNNYDYIRACVTRIYCNASLVYLHVVMLGSYPNLPEIQHSVSQTMDAIKALPDLGLINSMLWPFFIAGCMSMERDEDFFTGLARFGEPGDSTYGVAKAMTIVEECWRLRKYESGMVDWRFAMKSLGLNILLV</sequence>
<evidence type="ECO:0000313" key="4">
    <source>
        <dbReference type="EMBL" id="RFU30910.1"/>
    </source>
</evidence>